<feature type="region of interest" description="Disordered" evidence="1">
    <location>
        <begin position="747"/>
        <end position="767"/>
    </location>
</feature>
<dbReference type="EMBL" id="BQNB010012198">
    <property type="protein sequence ID" value="GJT00480.1"/>
    <property type="molecule type" value="Genomic_DNA"/>
</dbReference>
<dbReference type="PANTHER" id="PTHR47266">
    <property type="entry name" value="ENDONUCLEASE-RELATED"/>
    <property type="match status" value="1"/>
</dbReference>
<dbReference type="GO" id="GO:0003964">
    <property type="term" value="F:RNA-directed DNA polymerase activity"/>
    <property type="evidence" value="ECO:0007669"/>
    <property type="project" value="UniProtKB-KW"/>
</dbReference>
<keyword evidence="3" id="KW-1185">Reference proteome</keyword>
<reference evidence="2" key="1">
    <citation type="journal article" date="2022" name="Int. J. Mol. Sci.">
        <title>Draft Genome of Tanacetum Coccineum: Genomic Comparison of Closely Related Tanacetum-Family Plants.</title>
        <authorList>
            <person name="Yamashiro T."/>
            <person name="Shiraishi A."/>
            <person name="Nakayama K."/>
            <person name="Satake H."/>
        </authorList>
    </citation>
    <scope>NUCLEOTIDE SEQUENCE</scope>
</reference>
<dbReference type="InterPro" id="IPR036397">
    <property type="entry name" value="RNaseH_sf"/>
</dbReference>
<dbReference type="Proteomes" id="UP001151760">
    <property type="component" value="Unassembled WGS sequence"/>
</dbReference>
<evidence type="ECO:0000256" key="1">
    <source>
        <dbReference type="SAM" id="MobiDB-lite"/>
    </source>
</evidence>
<dbReference type="InterPro" id="IPR012337">
    <property type="entry name" value="RNaseH-like_sf"/>
</dbReference>
<dbReference type="Gene3D" id="3.30.420.10">
    <property type="entry name" value="Ribonuclease H-like superfamily/Ribonuclease H"/>
    <property type="match status" value="1"/>
</dbReference>
<sequence>MGDIAKMMMDEYIAKIRTNGGIDNEDANEHIENVLEIADMFHIPKVTKDQVVIVFCKGLDVPTKQMLNSRCPISKLTHVKGKKAILDVDDHSKIWQDGASRKRKEGDNSEGLSAIIAKIKNLGRKMNKVTERVNAIWVEEAKYGQFDGPPFLGNKVSTNNPKAITKEDDIQKNIPYMVKPDITNSISSSGMYFVEQVSQATSVKEKEEETPCDFSVEDLVEPWYVDIVNFIVTKFMRKGITMQQRRKFFDDEKLNILDHCHTGPTRGHYGTTLISKKVYEAIFFCPTIFKDVMSYVQLCNAWQRSGNTSSHDEMSQNQIQLCEVFDVWGIDFMVPFPKSKGNQYILVAIDYLSKWVEVEALPTNDARVVNHFLKRLFSRFGVPRALICYMATHFCNAQSGKVLKMAWMGRNADIKDGDSVNLSPQMLYSVAYRMLGVLQNGIQSTGYSELGMSLGGRRGMADGFPVTCPPAVCGWGERFEQIGTQVEQGQQTATQRDEMIAGLTQQVQALQAVVQQRDTQIQQLHTMVLEMSSRENSIIDLCIATKLLVPVSEVMLPGYLRIVIFMDTAYVDNMDTPWCMTTSSTKELLSPFENPEQKFRSRWRPFDTQSLVESNSPEFDHIFDIEEQSGEEVRETMTETMEKYMSKTRGDYGSGVTRPTINQDTHFELKGQFLKELRDNTFSCSEHEDANEHIEKILEIVDLFHILKITQDQIMLRAFPGAIPSKNAVDDKIAIKEMAEYYQKWQNGTSSRTKSTETSNGLAAIQA</sequence>
<proteinExistence type="predicted"/>
<keyword evidence="2" id="KW-0808">Transferase</keyword>
<comment type="caution">
    <text evidence="2">The sequence shown here is derived from an EMBL/GenBank/DDBJ whole genome shotgun (WGS) entry which is preliminary data.</text>
</comment>
<protein>
    <submittedName>
        <fullName evidence="2">Reverse transcriptase domain-containing protein</fullName>
    </submittedName>
</protein>
<evidence type="ECO:0000313" key="2">
    <source>
        <dbReference type="EMBL" id="GJT00480.1"/>
    </source>
</evidence>
<keyword evidence="2" id="KW-0548">Nucleotidyltransferase</keyword>
<accession>A0ABQ5ACW0</accession>
<dbReference type="Gene3D" id="1.10.340.70">
    <property type="match status" value="1"/>
</dbReference>
<keyword evidence="2" id="KW-0695">RNA-directed DNA polymerase</keyword>
<organism evidence="2 3">
    <name type="scientific">Tanacetum coccineum</name>
    <dbReference type="NCBI Taxonomy" id="301880"/>
    <lineage>
        <taxon>Eukaryota</taxon>
        <taxon>Viridiplantae</taxon>
        <taxon>Streptophyta</taxon>
        <taxon>Embryophyta</taxon>
        <taxon>Tracheophyta</taxon>
        <taxon>Spermatophyta</taxon>
        <taxon>Magnoliopsida</taxon>
        <taxon>eudicotyledons</taxon>
        <taxon>Gunneridae</taxon>
        <taxon>Pentapetalae</taxon>
        <taxon>asterids</taxon>
        <taxon>campanulids</taxon>
        <taxon>Asterales</taxon>
        <taxon>Asteraceae</taxon>
        <taxon>Asteroideae</taxon>
        <taxon>Anthemideae</taxon>
        <taxon>Anthemidinae</taxon>
        <taxon>Tanacetum</taxon>
    </lineage>
</organism>
<feature type="compositionally biased region" description="Polar residues" evidence="1">
    <location>
        <begin position="747"/>
        <end position="761"/>
    </location>
</feature>
<gene>
    <name evidence="2" type="ORF">Tco_0821649</name>
</gene>
<dbReference type="SUPFAM" id="SSF53098">
    <property type="entry name" value="Ribonuclease H-like"/>
    <property type="match status" value="1"/>
</dbReference>
<dbReference type="InterPro" id="IPR052160">
    <property type="entry name" value="Gypsy_RT_Integrase-like"/>
</dbReference>
<name>A0ABQ5ACW0_9ASTR</name>
<evidence type="ECO:0000313" key="3">
    <source>
        <dbReference type="Proteomes" id="UP001151760"/>
    </source>
</evidence>
<reference evidence="2" key="2">
    <citation type="submission" date="2022-01" db="EMBL/GenBank/DDBJ databases">
        <authorList>
            <person name="Yamashiro T."/>
            <person name="Shiraishi A."/>
            <person name="Satake H."/>
            <person name="Nakayama K."/>
        </authorList>
    </citation>
    <scope>NUCLEOTIDE SEQUENCE</scope>
</reference>